<name>A0A5B0X3R9_9GAMM</name>
<dbReference type="AlphaFoldDB" id="A0A5B0X3R9"/>
<feature type="transmembrane region" description="Helical" evidence="1">
    <location>
        <begin position="177"/>
        <end position="204"/>
    </location>
</feature>
<dbReference type="GO" id="GO:0016020">
    <property type="term" value="C:membrane"/>
    <property type="evidence" value="ECO:0007669"/>
    <property type="project" value="GOC"/>
</dbReference>
<keyword evidence="1" id="KW-1133">Transmembrane helix</keyword>
<dbReference type="GO" id="GO:0042284">
    <property type="term" value="F:sphingolipid delta-4 desaturase activity"/>
    <property type="evidence" value="ECO:0007669"/>
    <property type="project" value="TreeGrafter"/>
</dbReference>
<dbReference type="PANTHER" id="PTHR12879:SF8">
    <property type="entry name" value="SPHINGOLIPID DELTA(4)-DESATURASE DES1"/>
    <property type="match status" value="1"/>
</dbReference>
<feature type="domain" description="Fatty acid desaturase" evidence="2">
    <location>
        <begin position="48"/>
        <end position="278"/>
    </location>
</feature>
<comment type="caution">
    <text evidence="3">The sequence shown here is derived from an EMBL/GenBank/DDBJ whole genome shotgun (WGS) entry which is preliminary data.</text>
</comment>
<dbReference type="PANTHER" id="PTHR12879">
    <property type="entry name" value="SPHINGOLIPID DELTA 4 DESATURASE/C-4 HYDROXYLASE PROTEIN DES2"/>
    <property type="match status" value="1"/>
</dbReference>
<gene>
    <name evidence="3" type="ORF">F0M18_04975</name>
</gene>
<feature type="transmembrane region" description="Helical" evidence="1">
    <location>
        <begin position="50"/>
        <end position="68"/>
    </location>
</feature>
<feature type="transmembrane region" description="Helical" evidence="1">
    <location>
        <begin position="21"/>
        <end position="44"/>
    </location>
</feature>
<dbReference type="GO" id="GO:0046513">
    <property type="term" value="P:ceramide biosynthetic process"/>
    <property type="evidence" value="ECO:0007669"/>
    <property type="project" value="TreeGrafter"/>
</dbReference>
<protein>
    <submittedName>
        <fullName evidence="3">Fatty acid desaturase family protein</fullName>
    </submittedName>
</protein>
<dbReference type="CDD" id="cd03510">
    <property type="entry name" value="Rhizobitoxine-FADS-like"/>
    <property type="match status" value="1"/>
</dbReference>
<keyword evidence="4" id="KW-1185">Reference proteome</keyword>
<reference evidence="3 4" key="1">
    <citation type="submission" date="2019-09" db="EMBL/GenBank/DDBJ databases">
        <authorList>
            <person name="Chen X.-Y."/>
        </authorList>
    </citation>
    <scope>NUCLEOTIDE SEQUENCE [LARGE SCALE GENOMIC DNA]</scope>
    <source>
        <strain evidence="3 4">NY5</strain>
    </source>
</reference>
<evidence type="ECO:0000259" key="2">
    <source>
        <dbReference type="Pfam" id="PF00487"/>
    </source>
</evidence>
<organism evidence="3 4">
    <name type="scientific">Pseudohalioglobus sediminis</name>
    <dbReference type="NCBI Taxonomy" id="2606449"/>
    <lineage>
        <taxon>Bacteria</taxon>
        <taxon>Pseudomonadati</taxon>
        <taxon>Pseudomonadota</taxon>
        <taxon>Gammaproteobacteria</taxon>
        <taxon>Cellvibrionales</taxon>
        <taxon>Halieaceae</taxon>
        <taxon>Pseudohalioglobus</taxon>
    </lineage>
</organism>
<keyword evidence="1" id="KW-0472">Membrane</keyword>
<proteinExistence type="predicted"/>
<keyword evidence="1" id="KW-0812">Transmembrane</keyword>
<dbReference type="EMBL" id="VTUX01000002">
    <property type="protein sequence ID" value="KAA1193197.1"/>
    <property type="molecule type" value="Genomic_DNA"/>
</dbReference>
<dbReference type="RefSeq" id="WP_149610304.1">
    <property type="nucleotide sequence ID" value="NZ_VTUX01000002.1"/>
</dbReference>
<accession>A0A5B0X3R9</accession>
<dbReference type="Pfam" id="PF00487">
    <property type="entry name" value="FA_desaturase"/>
    <property type="match status" value="1"/>
</dbReference>
<dbReference type="InterPro" id="IPR005804">
    <property type="entry name" value="FA_desaturase_dom"/>
</dbReference>
<evidence type="ECO:0000313" key="4">
    <source>
        <dbReference type="Proteomes" id="UP000323708"/>
    </source>
</evidence>
<evidence type="ECO:0000256" key="1">
    <source>
        <dbReference type="SAM" id="Phobius"/>
    </source>
</evidence>
<evidence type="ECO:0000313" key="3">
    <source>
        <dbReference type="EMBL" id="KAA1193197.1"/>
    </source>
</evidence>
<dbReference type="Proteomes" id="UP000323708">
    <property type="component" value="Unassembled WGS sequence"/>
</dbReference>
<sequence>MKASDYLDKEEIRAFTRRSDVAGAWLVAWNWLLIATIFAVTIVWTNPLTLLLAVILLGGRQLGLAVLMHEAGHKTLFRTQKLNDLVGQWLCAYPVLGDVTAYGASHREHHRHAGTENDPDLPNYRAYPVTRASFLRKIKRDLSGQTGLQLIRSVFGGKGRNLMLREGERTHAERRGLLVNLCLLLLLVALGFGAYYLLWVVAYFTAYPLIARIRQVAEHGNVPDLYDLDPRSNTRTTYANPLERLVFCPNFVNYHLEHHLLASVPAHKLPALHRLLKERGFYQGHENALATGYLAVIRRAVPELGGGAQPA</sequence>